<evidence type="ECO:0000313" key="1">
    <source>
        <dbReference type="EMBL" id="MDH5161516.1"/>
    </source>
</evidence>
<sequence length="474" mass="52441">MAENFSFFDPVEVAPGVWDREYFAQQFTDYFRRLVTTGVMKGESGELKVSTEGNSMITTLNTGVAYVVGRSYENTSPLSHTHDTEVLGKNRIDRIVVRLDLRTESRFVKSFIKKGVASTIPVPPNLQRDQFIYEISLAQVKIIGGQTYININDVVDERGKTDICPWAGSKILPNFDNATLEEHIHDYKEHIPYVVTGGTGESYVIKLDGVTDYYEGLAVAIKIHAANTDDAPIIKIEGLAAKAILKQNGQRPKTGSLRKDAVYTLRYNGKDFILQGEGGSGTAQPADVLTGKTFTNDNGEQTGSMVNRGAQIITPKSSLQYIPQGYHNGAGYVAAVPPVSNLEYRAVRATDYLYKSDGPRKWFHVTFTMQQKILAFVVQFNGFELTYNGTKMDVDMMRLHLVNDTGWLASDAMMQGVNDGAIWQGISARADTLYGNGIKAVGNTIYVDVLIEATSGLYFNYTYNSAIVVQSLYI</sequence>
<dbReference type="Proteomes" id="UP001159179">
    <property type="component" value="Unassembled WGS sequence"/>
</dbReference>
<dbReference type="RefSeq" id="WP_280616719.1">
    <property type="nucleotide sequence ID" value="NZ_JAROYP010000005.1"/>
</dbReference>
<dbReference type="AlphaFoldDB" id="A0AAW6SRR2"/>
<gene>
    <name evidence="1" type="ORF">P5X88_11235</name>
</gene>
<dbReference type="EMBL" id="JAROYP010000005">
    <property type="protein sequence ID" value="MDH5161516.1"/>
    <property type="molecule type" value="Genomic_DNA"/>
</dbReference>
<proteinExistence type="predicted"/>
<protein>
    <submittedName>
        <fullName evidence="1">Uncharacterized protein</fullName>
    </submittedName>
</protein>
<comment type="caution">
    <text evidence="1">The sequence shown here is derived from an EMBL/GenBank/DDBJ whole genome shotgun (WGS) entry which is preliminary data.</text>
</comment>
<reference evidence="1" key="1">
    <citation type="submission" date="2023-03" db="EMBL/GenBank/DDBJ databases">
        <title>Bacterial isolates from washroom surfaces on a university campus.</title>
        <authorList>
            <person name="Holman D.B."/>
            <person name="Gzyl K.E."/>
            <person name="Taheri A.E."/>
        </authorList>
    </citation>
    <scope>NUCLEOTIDE SEQUENCE</scope>
    <source>
        <strain evidence="1">RD03</strain>
    </source>
</reference>
<accession>A0AAW6SRR2</accession>
<name>A0AAW6SRR2_9BACI</name>
<organism evidence="1 2">
    <name type="scientific">Heyndrickxia oleronia</name>
    <dbReference type="NCBI Taxonomy" id="38875"/>
    <lineage>
        <taxon>Bacteria</taxon>
        <taxon>Bacillati</taxon>
        <taxon>Bacillota</taxon>
        <taxon>Bacilli</taxon>
        <taxon>Bacillales</taxon>
        <taxon>Bacillaceae</taxon>
        <taxon>Heyndrickxia</taxon>
    </lineage>
</organism>
<evidence type="ECO:0000313" key="2">
    <source>
        <dbReference type="Proteomes" id="UP001159179"/>
    </source>
</evidence>